<name>A0A3Q2GNA2_CYPVA</name>
<evidence type="ECO:0000313" key="7">
    <source>
        <dbReference type="Ensembl" id="ENSCVAP00000030110.1"/>
    </source>
</evidence>
<proteinExistence type="predicted"/>
<organism evidence="7 8">
    <name type="scientific">Cyprinodon variegatus</name>
    <name type="common">Sheepshead minnow</name>
    <dbReference type="NCBI Taxonomy" id="28743"/>
    <lineage>
        <taxon>Eukaryota</taxon>
        <taxon>Metazoa</taxon>
        <taxon>Chordata</taxon>
        <taxon>Craniata</taxon>
        <taxon>Vertebrata</taxon>
        <taxon>Euteleostomi</taxon>
        <taxon>Actinopterygii</taxon>
        <taxon>Neopterygii</taxon>
        <taxon>Teleostei</taxon>
        <taxon>Neoteleostei</taxon>
        <taxon>Acanthomorphata</taxon>
        <taxon>Ovalentaria</taxon>
        <taxon>Atherinomorphae</taxon>
        <taxon>Cyprinodontiformes</taxon>
        <taxon>Cyprinodontidae</taxon>
        <taxon>Cyprinodon</taxon>
    </lineage>
</organism>
<dbReference type="Proteomes" id="UP000265020">
    <property type="component" value="Unassembled WGS sequence"/>
</dbReference>
<dbReference type="OMA" id="FECKDVA"/>
<keyword evidence="2 4" id="KW-0694">RNA-binding</keyword>
<dbReference type="PANTHER" id="PTHR46754">
    <property type="entry name" value="MKI67 FHA DOMAIN-INTERACTING NUCLEOLAR PHOSPHOPROTEIN"/>
    <property type="match status" value="1"/>
</dbReference>
<dbReference type="GO" id="GO:0005730">
    <property type="term" value="C:nucleolus"/>
    <property type="evidence" value="ECO:0007669"/>
    <property type="project" value="UniProtKB-SubCell"/>
</dbReference>
<dbReference type="GeneTree" id="ENSGT00390000011515"/>
<keyword evidence="8" id="KW-1185">Reference proteome</keyword>
<evidence type="ECO:0000256" key="4">
    <source>
        <dbReference type="PROSITE-ProRule" id="PRU00176"/>
    </source>
</evidence>
<comment type="subcellular location">
    <subcellularLocation>
        <location evidence="1">Nucleus</location>
        <location evidence="1">Nucleolus</location>
    </subcellularLocation>
</comment>
<evidence type="ECO:0000256" key="5">
    <source>
        <dbReference type="SAM" id="MobiDB-lite"/>
    </source>
</evidence>
<feature type="domain" description="RRM" evidence="6">
    <location>
        <begin position="89"/>
        <end position="167"/>
    </location>
</feature>
<dbReference type="InterPro" id="IPR021043">
    <property type="entry name" value="NIFK_FHA_Ki67-binding"/>
</dbReference>
<feature type="compositionally biased region" description="Acidic residues" evidence="5">
    <location>
        <begin position="288"/>
        <end position="319"/>
    </location>
</feature>
<evidence type="ECO:0000256" key="3">
    <source>
        <dbReference type="ARBA" id="ARBA00023242"/>
    </source>
</evidence>
<dbReference type="CDD" id="cd12307">
    <property type="entry name" value="RRM_NIFK_like"/>
    <property type="match status" value="1"/>
</dbReference>
<dbReference type="Pfam" id="PF12196">
    <property type="entry name" value="hNIFK_binding"/>
    <property type="match status" value="1"/>
</dbReference>
<feature type="region of interest" description="Disordered" evidence="5">
    <location>
        <begin position="282"/>
        <end position="319"/>
    </location>
</feature>
<dbReference type="InterPro" id="IPR035979">
    <property type="entry name" value="RBD_domain_sf"/>
</dbReference>
<accession>A0A3Q2GNA2</accession>
<dbReference type="Pfam" id="PF00076">
    <property type="entry name" value="RRM_1"/>
    <property type="match status" value="1"/>
</dbReference>
<dbReference type="STRING" id="28743.ENSCVAP00000030110"/>
<dbReference type="PROSITE" id="PS50102">
    <property type="entry name" value="RRM"/>
    <property type="match status" value="1"/>
</dbReference>
<evidence type="ECO:0000256" key="2">
    <source>
        <dbReference type="ARBA" id="ARBA00022884"/>
    </source>
</evidence>
<reference evidence="7" key="1">
    <citation type="submission" date="2025-08" db="UniProtKB">
        <authorList>
            <consortium name="Ensembl"/>
        </authorList>
    </citation>
    <scope>IDENTIFICATION</scope>
</reference>
<dbReference type="SMART" id="SM00360">
    <property type="entry name" value="RRM"/>
    <property type="match status" value="1"/>
</dbReference>
<dbReference type="InterPro" id="IPR012677">
    <property type="entry name" value="Nucleotide-bd_a/b_plait_sf"/>
</dbReference>
<dbReference type="Gene3D" id="3.30.70.330">
    <property type="match status" value="1"/>
</dbReference>
<evidence type="ECO:0000259" key="6">
    <source>
        <dbReference type="PROSITE" id="PS50102"/>
    </source>
</evidence>
<dbReference type="AlphaFoldDB" id="A0A3Q2GNA2"/>
<dbReference type="InterPro" id="IPR000504">
    <property type="entry name" value="RRM_dom"/>
</dbReference>
<protein>
    <submittedName>
        <fullName evidence="7">Nucleolar protein interacting with the FHA domain of MKI67</fullName>
    </submittedName>
</protein>
<dbReference type="SUPFAM" id="SSF54928">
    <property type="entry name" value="RNA-binding domain, RBD"/>
    <property type="match status" value="1"/>
</dbReference>
<dbReference type="GO" id="GO:0003723">
    <property type="term" value="F:RNA binding"/>
    <property type="evidence" value="ECO:0007669"/>
    <property type="project" value="UniProtKB-UniRule"/>
</dbReference>
<evidence type="ECO:0000313" key="8">
    <source>
        <dbReference type="Proteomes" id="UP000265020"/>
    </source>
</evidence>
<reference evidence="7" key="2">
    <citation type="submission" date="2025-09" db="UniProtKB">
        <authorList>
            <consortium name="Ensembl"/>
        </authorList>
    </citation>
    <scope>IDENTIFICATION</scope>
</reference>
<keyword evidence="3" id="KW-0539">Nucleus</keyword>
<dbReference type="Ensembl" id="ENSCVAT00000023698.1">
    <property type="protein sequence ID" value="ENSCVAP00000030110.1"/>
    <property type="gene ID" value="ENSCVAG00000018411.1"/>
</dbReference>
<evidence type="ECO:0000256" key="1">
    <source>
        <dbReference type="ARBA" id="ARBA00004604"/>
    </source>
</evidence>
<sequence length="319" mass="36660">MRGQWLFSSRPAEGAVSFRSRPLLPFLSAHVVEQQRLLELKMTESKAESSSQRPRELLALDPEHEAEFKKKVQEVKKNRAKKGSRLTPGVLYVAHLPHGLFEPQLRSYFEQFGKVLRLRLSRSKKTGGSKGYAFVEFECDEVAKIVAETMNNYLMGERLIKCQLLPPEKVHEKLFVGSQRMFRRPCDPAAARYNRKRSAEQLAQMTRRLLRKESKLRRKLAERGVHYDFPGFAAQLPQKTSNDVNVSSCSEDATPVCTPSFLERRKSTIVIEDDDDEEIVINMPAVKDDDDDDDDDEDCFEVEGSDEEEEDDDEEEETQ</sequence>